<sequence length="297" mass="33098">TPKGAREVWWPVKSLAPLFWCGEFGTLLLLQHQKNHQSHHLSPETAHTALPLNFRSSMKTTLSHSDGSFPYHCTPWLNTNQPPGPLSVVTMVWDLLISSIPSWHPMASSMTTKTPASTSTVLGNSSSDQCGPAQLSIPQIMCGLSNFPSTRGFMWCTRPLADFTHLAVQSLLQQLHWQQQHHGLCGSLVGNSAQGYKPVETSLFLFPYGHCPVPLVHMSHRCPSRLSGSLVPGSPHSEQKEAIYRRAQQWKATIEIKQVPLPGQDNTHPKRSRLLTSPNYPGQRILRQLSTRQYPLP</sequence>
<feature type="non-terminal residue" evidence="2">
    <location>
        <position position="297"/>
    </location>
</feature>
<proteinExistence type="predicted"/>
<feature type="non-terminal residue" evidence="2">
    <location>
        <position position="1"/>
    </location>
</feature>
<comment type="caution">
    <text evidence="2">The sequence shown here is derived from an EMBL/GenBank/DDBJ whole genome shotgun (WGS) entry which is preliminary data.</text>
</comment>
<dbReference type="Proteomes" id="UP000700334">
    <property type="component" value="Unassembled WGS sequence"/>
</dbReference>
<evidence type="ECO:0000256" key="1">
    <source>
        <dbReference type="SAM" id="MobiDB-lite"/>
    </source>
</evidence>
<reference evidence="2" key="1">
    <citation type="journal article" date="2021" name="Evol. Appl.">
        <title>The genome of the Pyrenean desman and the effects of bottlenecks and inbreeding on the genomic landscape of an endangered species.</title>
        <authorList>
            <person name="Escoda L."/>
            <person name="Castresana J."/>
        </authorList>
    </citation>
    <scope>NUCLEOTIDE SEQUENCE</scope>
    <source>
        <strain evidence="2">IBE-C5619</strain>
    </source>
</reference>
<gene>
    <name evidence="2" type="ORF">J0S82_008618</name>
</gene>
<evidence type="ECO:0000313" key="3">
    <source>
        <dbReference type="Proteomes" id="UP000700334"/>
    </source>
</evidence>
<dbReference type="AlphaFoldDB" id="A0A8J5ZX56"/>
<organism evidence="2 3">
    <name type="scientific">Galemys pyrenaicus</name>
    <name type="common">Iberian desman</name>
    <name type="synonym">Pyrenean desman</name>
    <dbReference type="NCBI Taxonomy" id="202257"/>
    <lineage>
        <taxon>Eukaryota</taxon>
        <taxon>Metazoa</taxon>
        <taxon>Chordata</taxon>
        <taxon>Craniata</taxon>
        <taxon>Vertebrata</taxon>
        <taxon>Euteleostomi</taxon>
        <taxon>Mammalia</taxon>
        <taxon>Eutheria</taxon>
        <taxon>Laurasiatheria</taxon>
        <taxon>Eulipotyphla</taxon>
        <taxon>Talpidae</taxon>
        <taxon>Galemys</taxon>
    </lineage>
</organism>
<evidence type="ECO:0000313" key="2">
    <source>
        <dbReference type="EMBL" id="KAG8511394.1"/>
    </source>
</evidence>
<keyword evidence="3" id="KW-1185">Reference proteome</keyword>
<feature type="region of interest" description="Disordered" evidence="1">
    <location>
        <begin position="259"/>
        <end position="282"/>
    </location>
</feature>
<dbReference type="EMBL" id="JAGFMF010011830">
    <property type="protein sequence ID" value="KAG8511394.1"/>
    <property type="molecule type" value="Genomic_DNA"/>
</dbReference>
<name>A0A8J5ZX56_GALPY</name>
<accession>A0A8J5ZX56</accession>
<protein>
    <submittedName>
        <fullName evidence="2">Zinc finger MIZ domain-containing protein 1</fullName>
    </submittedName>
</protein>